<evidence type="ECO:0000259" key="7">
    <source>
        <dbReference type="Pfam" id="PF02770"/>
    </source>
</evidence>
<dbReference type="GO" id="GO:0003995">
    <property type="term" value="F:acyl-CoA dehydrogenase activity"/>
    <property type="evidence" value="ECO:0007669"/>
    <property type="project" value="TreeGrafter"/>
</dbReference>
<dbReference type="Gene3D" id="1.20.140.10">
    <property type="entry name" value="Butyryl-CoA Dehydrogenase, subunit A, domain 3"/>
    <property type="match status" value="1"/>
</dbReference>
<dbReference type="GO" id="GO:0050660">
    <property type="term" value="F:flavin adenine dinucleotide binding"/>
    <property type="evidence" value="ECO:0007669"/>
    <property type="project" value="InterPro"/>
</dbReference>
<keyword evidence="3 5" id="KW-0285">Flavoprotein</keyword>
<comment type="cofactor">
    <cofactor evidence="1 5">
        <name>FAD</name>
        <dbReference type="ChEBI" id="CHEBI:57692"/>
    </cofactor>
</comment>
<comment type="caution">
    <text evidence="9">The sequence shown here is derived from an EMBL/GenBank/DDBJ whole genome shotgun (WGS) entry which is preliminary data.</text>
</comment>
<dbReference type="InterPro" id="IPR013786">
    <property type="entry name" value="AcylCoA_DH/ox_N"/>
</dbReference>
<dbReference type="Pfam" id="PF00441">
    <property type="entry name" value="Acyl-CoA_dh_1"/>
    <property type="match status" value="1"/>
</dbReference>
<evidence type="ECO:0000256" key="4">
    <source>
        <dbReference type="ARBA" id="ARBA00022827"/>
    </source>
</evidence>
<dbReference type="PANTHER" id="PTHR43884:SF12">
    <property type="entry name" value="ISOVALERYL-COA DEHYDROGENASE, MITOCHONDRIAL-RELATED"/>
    <property type="match status" value="1"/>
</dbReference>
<dbReference type="InterPro" id="IPR037069">
    <property type="entry name" value="AcylCoA_DH/ox_N_sf"/>
</dbReference>
<organism evidence="9 10">
    <name type="scientific">Lentzea atacamensis</name>
    <dbReference type="NCBI Taxonomy" id="531938"/>
    <lineage>
        <taxon>Bacteria</taxon>
        <taxon>Bacillati</taxon>
        <taxon>Actinomycetota</taxon>
        <taxon>Actinomycetes</taxon>
        <taxon>Pseudonocardiales</taxon>
        <taxon>Pseudonocardiaceae</taxon>
        <taxon>Lentzea</taxon>
    </lineage>
</organism>
<feature type="domain" description="Acyl-CoA dehydrogenase/oxidase N-terminal" evidence="8">
    <location>
        <begin position="16"/>
        <end position="115"/>
    </location>
</feature>
<evidence type="ECO:0000313" key="9">
    <source>
        <dbReference type="EMBL" id="PWK81097.1"/>
    </source>
</evidence>
<dbReference type="InterPro" id="IPR009075">
    <property type="entry name" value="AcylCo_DH/oxidase_C"/>
</dbReference>
<evidence type="ECO:0000256" key="5">
    <source>
        <dbReference type="RuleBase" id="RU362125"/>
    </source>
</evidence>
<dbReference type="EMBL" id="QGHB01000019">
    <property type="protein sequence ID" value="PWK81097.1"/>
    <property type="molecule type" value="Genomic_DNA"/>
</dbReference>
<proteinExistence type="inferred from homology"/>
<dbReference type="SUPFAM" id="SSF47203">
    <property type="entry name" value="Acyl-CoA dehydrogenase C-terminal domain-like"/>
    <property type="match status" value="1"/>
</dbReference>
<dbReference type="InterPro" id="IPR009100">
    <property type="entry name" value="AcylCoA_DH/oxidase_NM_dom_sf"/>
</dbReference>
<dbReference type="AlphaFoldDB" id="A0A316HM28"/>
<evidence type="ECO:0000259" key="8">
    <source>
        <dbReference type="Pfam" id="PF02771"/>
    </source>
</evidence>
<evidence type="ECO:0000256" key="2">
    <source>
        <dbReference type="ARBA" id="ARBA00009347"/>
    </source>
</evidence>
<keyword evidence="4 5" id="KW-0274">FAD</keyword>
<dbReference type="CDD" id="cd00567">
    <property type="entry name" value="ACAD"/>
    <property type="match status" value="1"/>
</dbReference>
<keyword evidence="5" id="KW-0560">Oxidoreductase</keyword>
<name>A0A316HM28_9PSEU</name>
<feature type="domain" description="Acyl-CoA oxidase/dehydrogenase middle" evidence="7">
    <location>
        <begin position="130"/>
        <end position="206"/>
    </location>
</feature>
<dbReference type="Gene3D" id="1.10.540.10">
    <property type="entry name" value="Acyl-CoA dehydrogenase/oxidase, N-terminal domain"/>
    <property type="match status" value="1"/>
</dbReference>
<evidence type="ECO:0000256" key="1">
    <source>
        <dbReference type="ARBA" id="ARBA00001974"/>
    </source>
</evidence>
<feature type="domain" description="Acyl-CoA dehydrogenase/oxidase C-terminal" evidence="6">
    <location>
        <begin position="218"/>
        <end position="365"/>
    </location>
</feature>
<evidence type="ECO:0000256" key="3">
    <source>
        <dbReference type="ARBA" id="ARBA00022630"/>
    </source>
</evidence>
<dbReference type="SUPFAM" id="SSF56645">
    <property type="entry name" value="Acyl-CoA dehydrogenase NM domain-like"/>
    <property type="match status" value="1"/>
</dbReference>
<protein>
    <submittedName>
        <fullName evidence="9">Alkylation response protein AidB-like acyl-CoA dehydrogenase</fullName>
    </submittedName>
</protein>
<dbReference type="InterPro" id="IPR046373">
    <property type="entry name" value="Acyl-CoA_Oxase/DH_mid-dom_sf"/>
</dbReference>
<evidence type="ECO:0000313" key="10">
    <source>
        <dbReference type="Proteomes" id="UP000246005"/>
    </source>
</evidence>
<dbReference type="Pfam" id="PF02770">
    <property type="entry name" value="Acyl-CoA_dh_M"/>
    <property type="match status" value="1"/>
</dbReference>
<comment type="similarity">
    <text evidence="2 5">Belongs to the acyl-CoA dehydrogenase family.</text>
</comment>
<evidence type="ECO:0000259" key="6">
    <source>
        <dbReference type="Pfam" id="PF00441"/>
    </source>
</evidence>
<dbReference type="PANTHER" id="PTHR43884">
    <property type="entry name" value="ACYL-COA DEHYDROGENASE"/>
    <property type="match status" value="1"/>
</dbReference>
<dbReference type="InterPro" id="IPR006091">
    <property type="entry name" value="Acyl-CoA_Oxase/DH_mid-dom"/>
</dbReference>
<dbReference type="InterPro" id="IPR036250">
    <property type="entry name" value="AcylCo_DH-like_C"/>
</dbReference>
<dbReference type="Proteomes" id="UP000246005">
    <property type="component" value="Unassembled WGS sequence"/>
</dbReference>
<gene>
    <name evidence="9" type="ORF">C8D88_1196</name>
</gene>
<dbReference type="Gene3D" id="2.40.110.10">
    <property type="entry name" value="Butyryl-CoA Dehydrogenase, subunit A, domain 2"/>
    <property type="match status" value="1"/>
</dbReference>
<sequence>MEAVGEFVQQRWGELLDEVGAGAAERYAAGEAFPRKYLIQAAQKSLHGLALPREIGGEGMGSNVWGRVLEEMTFRCDESAFSLVVSMTTSIAFTLYQSGDARLIDNYVRPFMSGELAATLAFTEDADFWSWGTTLTRDGDGGVLSGRKSYVTGGLISDVFLTYAAAEPGRLAACLVHRDDPGVRLIPAEGMGFQSAGMAVLEFIDVELGPERILTWTDGLDHSQLYLNERRSMQASWTVGRMRGLVARCAASLRTTTRQGQPVLDYANVAGALGRMHMLTDVAQTMTHDVLDRQARGETDLVYDAKISAAKHFSAEQAMNLAHQALRALGGHAYYGDEYYGRYVRDCAGLIPAGGTQDSLEITIGALVAKNLL</sequence>
<accession>A0A316HM28</accession>
<dbReference type="Pfam" id="PF02771">
    <property type="entry name" value="Acyl-CoA_dh_N"/>
    <property type="match status" value="1"/>
</dbReference>
<reference evidence="9 10" key="1">
    <citation type="submission" date="2018-05" db="EMBL/GenBank/DDBJ databases">
        <title>Genomic Encyclopedia of Type Strains, Phase IV (KMG-IV): sequencing the most valuable type-strain genomes for metagenomic binning, comparative biology and taxonomic classification.</title>
        <authorList>
            <person name="Goeker M."/>
        </authorList>
    </citation>
    <scope>NUCLEOTIDE SEQUENCE [LARGE SCALE GENOMIC DNA]</scope>
    <source>
        <strain evidence="9 10">DSM 45480</strain>
    </source>
</reference>